<keyword evidence="4" id="KW-1185">Reference proteome</keyword>
<keyword evidence="1" id="KW-0732">Signal</keyword>
<name>A0A815IZA6_ADIRI</name>
<reference evidence="3" key="1">
    <citation type="submission" date="2021-02" db="EMBL/GenBank/DDBJ databases">
        <authorList>
            <person name="Nowell W R."/>
        </authorList>
    </citation>
    <scope>NUCLEOTIDE SEQUENCE</scope>
</reference>
<comment type="caution">
    <text evidence="3">The sequence shown here is derived from an EMBL/GenBank/DDBJ whole genome shotgun (WGS) entry which is preliminary data.</text>
</comment>
<dbReference type="OrthoDB" id="9970607at2759"/>
<gene>
    <name evidence="2" type="ORF">EDS130_LOCUS33666</name>
    <name evidence="3" type="ORF">XAT740_LOCUS32609</name>
</gene>
<protein>
    <submittedName>
        <fullName evidence="3">Uncharacterized protein</fullName>
    </submittedName>
</protein>
<dbReference type="AlphaFoldDB" id="A0A815IZA6"/>
<feature type="signal peptide" evidence="1">
    <location>
        <begin position="1"/>
        <end position="20"/>
    </location>
</feature>
<feature type="chain" id="PRO_5036227837" evidence="1">
    <location>
        <begin position="21"/>
        <end position="183"/>
    </location>
</feature>
<evidence type="ECO:0000256" key="1">
    <source>
        <dbReference type="SAM" id="SignalP"/>
    </source>
</evidence>
<sequence>MLKYSIIIFVISIIVFSTNGQVNNCLSYENNIYQVTTTFPNYKSFYSMITLLPKGLSYEVISIAMGMNEAELGLNLKVSTLIGQYQCANTSSVYLKSVGYLFKSDETAILPTMDRISRHDYYLNFPANDSTICTGQVTYTYFQTGSNPYISSNKPIFTFAHGNITCSLLPRKHYTKLTNTTQA</sequence>
<accession>A0A815IZA6</accession>
<organism evidence="3 4">
    <name type="scientific">Adineta ricciae</name>
    <name type="common">Rotifer</name>
    <dbReference type="NCBI Taxonomy" id="249248"/>
    <lineage>
        <taxon>Eukaryota</taxon>
        <taxon>Metazoa</taxon>
        <taxon>Spiralia</taxon>
        <taxon>Gnathifera</taxon>
        <taxon>Rotifera</taxon>
        <taxon>Eurotatoria</taxon>
        <taxon>Bdelloidea</taxon>
        <taxon>Adinetida</taxon>
        <taxon>Adinetidae</taxon>
        <taxon>Adineta</taxon>
    </lineage>
</organism>
<dbReference type="Proteomes" id="UP000663828">
    <property type="component" value="Unassembled WGS sequence"/>
</dbReference>
<evidence type="ECO:0000313" key="3">
    <source>
        <dbReference type="EMBL" id="CAF1372321.1"/>
    </source>
</evidence>
<evidence type="ECO:0000313" key="4">
    <source>
        <dbReference type="Proteomes" id="UP000663828"/>
    </source>
</evidence>
<dbReference type="EMBL" id="CAJNOJ010000271">
    <property type="protein sequence ID" value="CAF1358237.1"/>
    <property type="molecule type" value="Genomic_DNA"/>
</dbReference>
<evidence type="ECO:0000313" key="2">
    <source>
        <dbReference type="EMBL" id="CAF1358237.1"/>
    </source>
</evidence>
<dbReference type="EMBL" id="CAJNOR010003056">
    <property type="protein sequence ID" value="CAF1372321.1"/>
    <property type="molecule type" value="Genomic_DNA"/>
</dbReference>
<dbReference type="Proteomes" id="UP000663852">
    <property type="component" value="Unassembled WGS sequence"/>
</dbReference>
<proteinExistence type="predicted"/>